<proteinExistence type="predicted"/>
<evidence type="ECO:0000256" key="2">
    <source>
        <dbReference type="SAM" id="SignalP"/>
    </source>
</evidence>
<dbReference type="Proteomes" id="UP001500507">
    <property type="component" value="Unassembled WGS sequence"/>
</dbReference>
<dbReference type="InterPro" id="IPR006047">
    <property type="entry name" value="GH13_cat_dom"/>
</dbReference>
<dbReference type="Gene3D" id="3.20.20.80">
    <property type="entry name" value="Glycosidases"/>
    <property type="match status" value="1"/>
</dbReference>
<sequence length="933" mass="104195">MKKIIFLFSILFTSTSIAQGVLTIDPPTFNEDQEITITFSGIDVPADWGVNDVYLWAWYFDLDDNFVGNSPVTGNDFGNSPPAAQFTDNGDGTYSYTLTPTAFYNDTGIGRIGLIAKSQNGSNQTNDFLFEVGVFQLNLISPVEDITLVQNGTLYNIAANVQGATADFELLADGSPINAVSNVSNYSFDFTVTQTTDFVLSATSTDTGETLTEEFTLLVIDQPQILPVPAGANDGANIDFPNDDDLTLVLYGKDKDFVHLISELSNWEIDNNYLLNFDPALDKHWITISNVTQDNFLYQYLVDAQIRVADPYSTLILDEFNDPFISNATFPNIPDYPDDLTDNPVSWVRTNQTDYNWQNDNVNLPAKEDLIIYEVLLRDFDDNHNFDDVVNRLDYLENLGVNAIELMPVNEFDGNLSWGYNPAFHNALDKYYGTPEDFKNLVDECHARGIAVIVDVVYNQGTGQHPFYRMYNTDNGGTGGQATADSPFFNPSATHAYNVFNDFDHSSAATQEYVEQTLQYWLNEFHLDGFRFDLTKGFTQNCTGGDEGCTNGYQADRVAVLKEYADAVWEANDDAYVIFEHLGSGGSRQEEIEWSNYRLNEGKGIMFWDKHTFAYNEATMGYSNANFNGISWQNIGLDAPRNVGYMESHDEERLMYKNLAFGNSSGGYDVTELPIALERMKAAGAFFLTVPGPKMIWQFGELGYDTSIFTCPDGTIPQPYGNDSCKLADKPDGWDFLNEADRVEVYDLWSTLIGFKQSLPIFKTDNFTIESQTTDGLKRIYLTDDDATGNEIRHVVILGNFSVTTKDITPDFPETGEWFNMLTNASVNVVNTSTPITLAPGEFLMYSSEDRQLSVQDVTLQTISMYPNPSNGGISFSNDIDGLHIYDVSGKQVFAQGGKIVARTTIEHQLSSGIYFVQLQKGALQQTLKLIVK</sequence>
<dbReference type="Pfam" id="PF18962">
    <property type="entry name" value="Por_Secre_tail"/>
    <property type="match status" value="1"/>
</dbReference>
<dbReference type="NCBIfam" id="TIGR04183">
    <property type="entry name" value="Por_Secre_tail"/>
    <property type="match status" value="1"/>
</dbReference>
<dbReference type="CDD" id="cd11350">
    <property type="entry name" value="AmyAc_4"/>
    <property type="match status" value="1"/>
</dbReference>
<dbReference type="EMBL" id="BAAAFG010000014">
    <property type="protein sequence ID" value="GAA0872327.1"/>
    <property type="molecule type" value="Genomic_DNA"/>
</dbReference>
<evidence type="ECO:0000313" key="4">
    <source>
        <dbReference type="EMBL" id="GAA0872327.1"/>
    </source>
</evidence>
<organism evidence="4 5">
    <name type="scientific">Gangjinia marincola</name>
    <dbReference type="NCBI Taxonomy" id="578463"/>
    <lineage>
        <taxon>Bacteria</taxon>
        <taxon>Pseudomonadati</taxon>
        <taxon>Bacteroidota</taxon>
        <taxon>Flavobacteriia</taxon>
        <taxon>Flavobacteriales</taxon>
        <taxon>Flavobacteriaceae</taxon>
        <taxon>Gangjinia</taxon>
    </lineage>
</organism>
<name>A0ABN1MHI0_9FLAO</name>
<keyword evidence="1 2" id="KW-0732">Signal</keyword>
<evidence type="ECO:0000259" key="3">
    <source>
        <dbReference type="SMART" id="SM00642"/>
    </source>
</evidence>
<dbReference type="InterPro" id="IPR026444">
    <property type="entry name" value="Secre_tail"/>
</dbReference>
<dbReference type="Pfam" id="PF00128">
    <property type="entry name" value="Alpha-amylase"/>
    <property type="match status" value="2"/>
</dbReference>
<feature type="signal peptide" evidence="2">
    <location>
        <begin position="1"/>
        <end position="18"/>
    </location>
</feature>
<evidence type="ECO:0000313" key="5">
    <source>
        <dbReference type="Proteomes" id="UP001500507"/>
    </source>
</evidence>
<dbReference type="RefSeq" id="WP_343765479.1">
    <property type="nucleotide sequence ID" value="NZ_BAAAFG010000014.1"/>
</dbReference>
<dbReference type="InterPro" id="IPR017853">
    <property type="entry name" value="GH"/>
</dbReference>
<keyword evidence="5" id="KW-1185">Reference proteome</keyword>
<dbReference type="SUPFAM" id="SSF51445">
    <property type="entry name" value="(Trans)glycosidases"/>
    <property type="match status" value="1"/>
</dbReference>
<gene>
    <name evidence="4" type="ORF">GCM10009117_14740</name>
</gene>
<dbReference type="SMART" id="SM00642">
    <property type="entry name" value="Aamy"/>
    <property type="match status" value="1"/>
</dbReference>
<comment type="caution">
    <text evidence="4">The sequence shown here is derived from an EMBL/GenBank/DDBJ whole genome shotgun (WGS) entry which is preliminary data.</text>
</comment>
<dbReference type="PANTHER" id="PTHR43002">
    <property type="entry name" value="GLYCOGEN DEBRANCHING ENZYME"/>
    <property type="match status" value="1"/>
</dbReference>
<protein>
    <recommendedName>
        <fullName evidence="3">Glycosyl hydrolase family 13 catalytic domain-containing protein</fullName>
    </recommendedName>
</protein>
<feature type="domain" description="Glycosyl hydrolase family 13 catalytic" evidence="3">
    <location>
        <begin position="374"/>
        <end position="756"/>
    </location>
</feature>
<accession>A0ABN1MHI0</accession>
<feature type="chain" id="PRO_5046144414" description="Glycosyl hydrolase family 13 catalytic domain-containing protein" evidence="2">
    <location>
        <begin position="19"/>
        <end position="933"/>
    </location>
</feature>
<reference evidence="4 5" key="1">
    <citation type="journal article" date="2019" name="Int. J. Syst. Evol. Microbiol.">
        <title>The Global Catalogue of Microorganisms (GCM) 10K type strain sequencing project: providing services to taxonomists for standard genome sequencing and annotation.</title>
        <authorList>
            <consortium name="The Broad Institute Genomics Platform"/>
            <consortium name="The Broad Institute Genome Sequencing Center for Infectious Disease"/>
            <person name="Wu L."/>
            <person name="Ma J."/>
        </authorList>
    </citation>
    <scope>NUCLEOTIDE SEQUENCE [LARGE SCALE GENOMIC DNA]</scope>
    <source>
        <strain evidence="4 5">JCM 16082</strain>
    </source>
</reference>
<evidence type="ECO:0000256" key="1">
    <source>
        <dbReference type="ARBA" id="ARBA00022729"/>
    </source>
</evidence>